<dbReference type="EC" id="2.1.1.72" evidence="1"/>
<feature type="domain" description="MmeI-like N-terminal" evidence="5">
    <location>
        <begin position="2"/>
        <end position="234"/>
    </location>
</feature>
<gene>
    <name evidence="9" type="ORF">DI526_11060</name>
</gene>
<evidence type="ECO:0000256" key="3">
    <source>
        <dbReference type="ARBA" id="ARBA00022679"/>
    </source>
</evidence>
<evidence type="ECO:0000256" key="4">
    <source>
        <dbReference type="ARBA" id="ARBA00047942"/>
    </source>
</evidence>
<dbReference type="Pfam" id="PF20473">
    <property type="entry name" value="MmeI_Mtase"/>
    <property type="match status" value="1"/>
</dbReference>
<comment type="catalytic activity">
    <reaction evidence="4">
        <text>a 2'-deoxyadenosine in DNA + S-adenosyl-L-methionine = an N(6)-methyl-2'-deoxyadenosine in DNA + S-adenosyl-L-homocysteine + H(+)</text>
        <dbReference type="Rhea" id="RHEA:15197"/>
        <dbReference type="Rhea" id="RHEA-COMP:12418"/>
        <dbReference type="Rhea" id="RHEA-COMP:12419"/>
        <dbReference type="ChEBI" id="CHEBI:15378"/>
        <dbReference type="ChEBI" id="CHEBI:57856"/>
        <dbReference type="ChEBI" id="CHEBI:59789"/>
        <dbReference type="ChEBI" id="CHEBI:90615"/>
        <dbReference type="ChEBI" id="CHEBI:90616"/>
        <dbReference type="EC" id="2.1.1.72"/>
    </reaction>
</comment>
<dbReference type="AlphaFoldDB" id="A0A2W5WK73"/>
<evidence type="ECO:0000259" key="7">
    <source>
        <dbReference type="Pfam" id="PF20466"/>
    </source>
</evidence>
<reference evidence="9 10" key="1">
    <citation type="submission" date="2017-08" db="EMBL/GenBank/DDBJ databases">
        <title>Infants hospitalized years apart are colonized by the same room-sourced microbial strains.</title>
        <authorList>
            <person name="Brooks B."/>
            <person name="Olm M.R."/>
            <person name="Firek B.A."/>
            <person name="Baker R."/>
            <person name="Thomas B.C."/>
            <person name="Morowitz M.J."/>
            <person name="Banfield J.F."/>
        </authorList>
    </citation>
    <scope>NUCLEOTIDE SEQUENCE [LARGE SCALE GENOMIC DNA]</scope>
    <source>
        <strain evidence="9">S2_003_000_R2_4</strain>
    </source>
</reference>
<name>A0A2W5WK73_9CAUL</name>
<dbReference type="InterPro" id="IPR002052">
    <property type="entry name" value="DNA_methylase_N6_adenine_CS"/>
</dbReference>
<dbReference type="InterPro" id="IPR046820">
    <property type="entry name" value="MmeI_TRD"/>
</dbReference>
<dbReference type="Proteomes" id="UP000249393">
    <property type="component" value="Unassembled WGS sequence"/>
</dbReference>
<comment type="caution">
    <text evidence="9">The sequence shown here is derived from an EMBL/GenBank/DDBJ whole genome shotgun (WGS) entry which is preliminary data.</text>
</comment>
<dbReference type="PRINTS" id="PR00507">
    <property type="entry name" value="N12N6MTFRASE"/>
</dbReference>
<dbReference type="PANTHER" id="PTHR33841:SF1">
    <property type="entry name" value="DNA METHYLTRANSFERASE A"/>
    <property type="match status" value="1"/>
</dbReference>
<evidence type="ECO:0000259" key="6">
    <source>
        <dbReference type="Pfam" id="PF20465"/>
    </source>
</evidence>
<dbReference type="GO" id="GO:0003676">
    <property type="term" value="F:nucleic acid binding"/>
    <property type="evidence" value="ECO:0007669"/>
    <property type="project" value="InterPro"/>
</dbReference>
<keyword evidence="3 9" id="KW-0808">Transferase</keyword>
<dbReference type="Gene3D" id="3.40.50.150">
    <property type="entry name" value="Vaccinia Virus protein VP39"/>
    <property type="match status" value="1"/>
</dbReference>
<evidence type="ECO:0000313" key="10">
    <source>
        <dbReference type="Proteomes" id="UP000249393"/>
    </source>
</evidence>
<evidence type="ECO:0000259" key="5">
    <source>
        <dbReference type="Pfam" id="PF20464"/>
    </source>
</evidence>
<evidence type="ECO:0000256" key="1">
    <source>
        <dbReference type="ARBA" id="ARBA00011900"/>
    </source>
</evidence>
<dbReference type="GO" id="GO:0032259">
    <property type="term" value="P:methylation"/>
    <property type="evidence" value="ECO:0007669"/>
    <property type="project" value="UniProtKB-KW"/>
</dbReference>
<dbReference type="Pfam" id="PF20464">
    <property type="entry name" value="MmeI_N"/>
    <property type="match status" value="1"/>
</dbReference>
<dbReference type="GO" id="GO:0009007">
    <property type="term" value="F:site-specific DNA-methyltransferase (adenine-specific) activity"/>
    <property type="evidence" value="ECO:0007669"/>
    <property type="project" value="UniProtKB-EC"/>
</dbReference>
<feature type="domain" description="MmeI-like target recognition" evidence="7">
    <location>
        <begin position="793"/>
        <end position="924"/>
    </location>
</feature>
<sequence>MTVDEFIARWTQREGGAERANYQMFLSELCDVLGVDRPEPSGADRDRNDYVFERAVRSTTLDGASAKRIDLYKRGCFLLEAKQSHARGGDKAAPEQLALGLATAPEAVQPEQLGRRAAVRNFDVLMRKAFNQALDYVHLLPTDHAAPPFLIVADVGHCLEIYADFSGTGRGYAYFPDRKGYRVYLNELRDPKVRERLQKIWSDPHSLDPAREAARVTREIAERLAAVSKALEKSHPAEEVALFLMRSIFTMFAEDVELLPKGAFTHLLEECLEAPASFAPLLKELWQKMDDPDPERRFYSAFKVHLRYFNGGLFANPRAFPLGKEEIGELLAAARRDWRQVEPAIFGTLVEQALDPAERRRLGAHYTPRAYVERLVNVTVMEPLRDDWRAARTKAEALSDQGDLVGARAAVKAFHHQLCATRVLDPACGTANFLYVSLELMKVLEAEVLETLAQLGEPETLGFETVDPHQFLGIELNPRAAAIAELVLWLGYLQQHYRSRDGHPSEPILRAFHNIENRDAVLTWDGYPVPAVVEKDGQRVETYPNARRPEWPEVDFIVGNPPFIGGSTLRARLGDGYVEALWGVNKAMNDSADFVMYWWDRAAEILARKKTILRRFGFVTTNSITQVFQRRVMERHLNGKPPISLIFAIGDHPWTKAGRESAAVRIAMTAAARGKLDGVAWEVATETGLDTDEPFLTFTEKRGKVNSDLTVGVDVTRARALLANEGVCSPGVKLHGSGFIVTQAEAQLLGLGQRPGLEKHIRLYRNGRDLTARPRGVMVIDLFGLSSDAVRRDYPEVYQHLLEAVKSEREAQAARSPTKDAIAYRDLWWVFGKPRSDLRHALEGLDRYIATVETTKHRIFQFLPIDITADNMLIVTASSDAWHLAVLSSVIHTTWAPVLGGWLGFGNDPRYSKSRCFDPFPFPDPSEEIKARLRALGEELDATRKTVLAENDDLTLTGLYNLLEKVRAGAALTPVEQDQKTRGRVLILKELHDQIDAATADAYGWPRDLTDEQILERLVALNAERAREEAAGHVRWLRPDYQIPRFAKGAAAKSGELDLGEAAAVEESDEALDFPKDAADRPPAVLAALEAAGQPLDVTGLTKRFKKGGKRIEQAVIKALASLVRWGHVTALPDGRYVGRSQRKEAA</sequence>
<feature type="domain" description="MmeI-like helicase spacer" evidence="6">
    <location>
        <begin position="239"/>
        <end position="314"/>
    </location>
</feature>
<protein>
    <recommendedName>
        <fullName evidence="1">site-specific DNA-methyltransferase (adenine-specific)</fullName>
        <ecNumber evidence="1">2.1.1.72</ecNumber>
    </recommendedName>
</protein>
<keyword evidence="2 9" id="KW-0489">Methyltransferase</keyword>
<dbReference type="PROSITE" id="PS00092">
    <property type="entry name" value="N6_MTASE"/>
    <property type="match status" value="1"/>
</dbReference>
<evidence type="ECO:0000259" key="8">
    <source>
        <dbReference type="Pfam" id="PF20473"/>
    </source>
</evidence>
<dbReference type="Pfam" id="PF20466">
    <property type="entry name" value="MmeI_TRD"/>
    <property type="match status" value="1"/>
</dbReference>
<evidence type="ECO:0000256" key="2">
    <source>
        <dbReference type="ARBA" id="ARBA00022603"/>
    </source>
</evidence>
<evidence type="ECO:0000313" key="9">
    <source>
        <dbReference type="EMBL" id="PZR34238.1"/>
    </source>
</evidence>
<dbReference type="EMBL" id="QFQZ01000030">
    <property type="protein sequence ID" value="PZR34238.1"/>
    <property type="molecule type" value="Genomic_DNA"/>
</dbReference>
<dbReference type="InterPro" id="IPR046816">
    <property type="entry name" value="MmeI_Mtase"/>
</dbReference>
<dbReference type="SUPFAM" id="SSF53335">
    <property type="entry name" value="S-adenosyl-L-methionine-dependent methyltransferases"/>
    <property type="match status" value="1"/>
</dbReference>
<accession>A0A2W5WK73</accession>
<dbReference type="InterPro" id="IPR050953">
    <property type="entry name" value="N4_N6_ade-DNA_methylase"/>
</dbReference>
<dbReference type="InterPro" id="IPR046819">
    <property type="entry name" value="MmeI_hel"/>
</dbReference>
<feature type="domain" description="MmeI-like DNA-methyltransferase" evidence="8">
    <location>
        <begin position="409"/>
        <end position="669"/>
    </location>
</feature>
<dbReference type="Pfam" id="PF20465">
    <property type="entry name" value="MmeI_hel"/>
    <property type="match status" value="1"/>
</dbReference>
<proteinExistence type="predicted"/>
<dbReference type="InterPro" id="IPR029063">
    <property type="entry name" value="SAM-dependent_MTases_sf"/>
</dbReference>
<dbReference type="PANTHER" id="PTHR33841">
    <property type="entry name" value="DNA METHYLTRANSFERASE YEEA-RELATED"/>
    <property type="match status" value="1"/>
</dbReference>
<organism evidence="9 10">
    <name type="scientific">Caulobacter segnis</name>
    <dbReference type="NCBI Taxonomy" id="88688"/>
    <lineage>
        <taxon>Bacteria</taxon>
        <taxon>Pseudomonadati</taxon>
        <taxon>Pseudomonadota</taxon>
        <taxon>Alphaproteobacteria</taxon>
        <taxon>Caulobacterales</taxon>
        <taxon>Caulobacteraceae</taxon>
        <taxon>Caulobacter</taxon>
    </lineage>
</organism>
<dbReference type="InterPro" id="IPR046817">
    <property type="entry name" value="MmeI_N"/>
</dbReference>